<accession>A0A369T6N5</accession>
<dbReference type="InterPro" id="IPR052336">
    <property type="entry name" value="MlaD_Phospholipid_Transporter"/>
</dbReference>
<sequence>MRSSRVNYVAVGAFVILVVAGFLVAIALLTGRTGARDSYYTVYDNVSGVAFGTQVMFEGYPVGQVESVEPLTADGDVRFRVEMSVRKGFPIPEDSQAVIASSGLLAGVGIEIQEGQAARTLEPGAMIEPGASADVFAAVSKVAGEINSLNREGLMPLLDKMNRYVDTFGRLMTERAPRLLDDLESTTGALAGTAPRVTGNLENFTERLNDGVASPENLALIRRTLANLEQASKNLSEGLLGDANRQDVRRTLSNMRGFSEEFVQLAQELRRSQKRIDGLIASLDDTVSENSEAVSQSVKDLRYTLRVVSEHIDAISYNLEGTSRNMHEFAREIRQNPGLLLGGRTSSGER</sequence>
<proteinExistence type="predicted"/>
<name>A0A369T6N5_9PROT</name>
<dbReference type="Pfam" id="PF02470">
    <property type="entry name" value="MlaD"/>
    <property type="match status" value="1"/>
</dbReference>
<dbReference type="InterPro" id="IPR003399">
    <property type="entry name" value="Mce/MlaD"/>
</dbReference>
<protein>
    <submittedName>
        <fullName evidence="3">MCE family protein</fullName>
    </submittedName>
</protein>
<gene>
    <name evidence="3" type="ORF">DRB17_17315</name>
</gene>
<dbReference type="EMBL" id="QPMH01000024">
    <property type="protein sequence ID" value="RDD60552.1"/>
    <property type="molecule type" value="Genomic_DNA"/>
</dbReference>
<feature type="transmembrane region" description="Helical" evidence="1">
    <location>
        <begin position="6"/>
        <end position="29"/>
    </location>
</feature>
<keyword evidence="1" id="KW-0812">Transmembrane</keyword>
<keyword evidence="1" id="KW-1133">Transmembrane helix</keyword>
<dbReference type="PANTHER" id="PTHR33371">
    <property type="entry name" value="INTERMEMBRANE PHOSPHOLIPID TRANSPORT SYSTEM BINDING PROTEIN MLAD-RELATED"/>
    <property type="match status" value="1"/>
</dbReference>
<evidence type="ECO:0000259" key="2">
    <source>
        <dbReference type="Pfam" id="PF02470"/>
    </source>
</evidence>
<dbReference type="RefSeq" id="WP_114583488.1">
    <property type="nucleotide sequence ID" value="NZ_QPMH01000024.1"/>
</dbReference>
<dbReference type="PANTHER" id="PTHR33371:SF4">
    <property type="entry name" value="INTERMEMBRANE PHOSPHOLIPID TRANSPORT SYSTEM BINDING PROTEIN MLAD"/>
    <property type="match status" value="1"/>
</dbReference>
<keyword evidence="4" id="KW-1185">Reference proteome</keyword>
<evidence type="ECO:0000313" key="4">
    <source>
        <dbReference type="Proteomes" id="UP000253941"/>
    </source>
</evidence>
<keyword evidence="1" id="KW-0472">Membrane</keyword>
<reference evidence="3 4" key="1">
    <citation type="submission" date="2018-07" db="EMBL/GenBank/DDBJ databases">
        <title>Venubactetium sediminum gen. nov., sp. nov., isolated from a marine solar saltern.</title>
        <authorList>
            <person name="Wang S."/>
        </authorList>
    </citation>
    <scope>NUCLEOTIDE SEQUENCE [LARGE SCALE GENOMIC DNA]</scope>
    <source>
        <strain evidence="3 4">WD2A32</strain>
    </source>
</reference>
<evidence type="ECO:0000313" key="3">
    <source>
        <dbReference type="EMBL" id="RDD60552.1"/>
    </source>
</evidence>
<feature type="domain" description="Mce/MlaD" evidence="2">
    <location>
        <begin position="39"/>
        <end position="115"/>
    </location>
</feature>
<evidence type="ECO:0000256" key="1">
    <source>
        <dbReference type="SAM" id="Phobius"/>
    </source>
</evidence>
<organism evidence="3 4">
    <name type="scientific">Ferruginivarius sediminum</name>
    <dbReference type="NCBI Taxonomy" id="2661937"/>
    <lineage>
        <taxon>Bacteria</taxon>
        <taxon>Pseudomonadati</taxon>
        <taxon>Pseudomonadota</taxon>
        <taxon>Alphaproteobacteria</taxon>
        <taxon>Rhodospirillales</taxon>
        <taxon>Rhodospirillaceae</taxon>
        <taxon>Ferruginivarius</taxon>
    </lineage>
</organism>
<dbReference type="Proteomes" id="UP000253941">
    <property type="component" value="Unassembled WGS sequence"/>
</dbReference>
<comment type="caution">
    <text evidence="3">The sequence shown here is derived from an EMBL/GenBank/DDBJ whole genome shotgun (WGS) entry which is preliminary data.</text>
</comment>
<dbReference type="AlphaFoldDB" id="A0A369T6N5"/>